<organism evidence="7 8">
    <name type="scientific">Bacillus carboniphilus</name>
    <dbReference type="NCBI Taxonomy" id="86663"/>
    <lineage>
        <taxon>Bacteria</taxon>
        <taxon>Bacillati</taxon>
        <taxon>Bacillota</taxon>
        <taxon>Bacilli</taxon>
        <taxon>Bacillales</taxon>
        <taxon>Bacillaceae</taxon>
        <taxon>Bacillus</taxon>
    </lineage>
</organism>
<protein>
    <submittedName>
        <fullName evidence="7">N-acetylglucosamine-6-phosphate deacetylase</fullName>
    </submittedName>
</protein>
<proteinExistence type="inferred from homology"/>
<evidence type="ECO:0000256" key="2">
    <source>
        <dbReference type="ARBA" id="ARBA00022723"/>
    </source>
</evidence>
<evidence type="ECO:0000256" key="1">
    <source>
        <dbReference type="ARBA" id="ARBA00010716"/>
    </source>
</evidence>
<dbReference type="Gene3D" id="2.30.40.10">
    <property type="entry name" value="Urease, subunit C, domain 1"/>
    <property type="match status" value="1"/>
</dbReference>
<dbReference type="Proteomes" id="UP001500782">
    <property type="component" value="Unassembled WGS sequence"/>
</dbReference>
<keyword evidence="3 5" id="KW-0378">Hydrolase</keyword>
<dbReference type="RefSeq" id="WP_425541782.1">
    <property type="nucleotide sequence ID" value="NZ_BAAADJ010000005.1"/>
</dbReference>
<evidence type="ECO:0000313" key="8">
    <source>
        <dbReference type="Proteomes" id="UP001500782"/>
    </source>
</evidence>
<dbReference type="EMBL" id="BAAADJ010000005">
    <property type="protein sequence ID" value="GAA0318279.1"/>
    <property type="molecule type" value="Genomic_DNA"/>
</dbReference>
<dbReference type="Pfam" id="PF01979">
    <property type="entry name" value="Amidohydro_1"/>
    <property type="match status" value="1"/>
</dbReference>
<dbReference type="NCBIfam" id="TIGR00221">
    <property type="entry name" value="nagA"/>
    <property type="match status" value="1"/>
</dbReference>
<dbReference type="PIRSF" id="PIRSF038994">
    <property type="entry name" value="NagA"/>
    <property type="match status" value="1"/>
</dbReference>
<dbReference type="InterPro" id="IPR032466">
    <property type="entry name" value="Metal_Hydrolase"/>
</dbReference>
<accession>A0ABN0VVN4</accession>
<keyword evidence="4 5" id="KW-0119">Carbohydrate metabolism</keyword>
<evidence type="ECO:0000256" key="4">
    <source>
        <dbReference type="ARBA" id="ARBA00023277"/>
    </source>
</evidence>
<sequence length="396" mass="43106">MVKTKEWFIINGHIYTGENQIPNGYIHIVDGKIAEMGPMESAPSHMENYFDAAGQRIVPGFIDVHIHGVGGADTMDATDEAYQTMASFLPQEGTTSFLATTATQSIEAIERALAGVAHYREENEQIGVAEMLGVHLEGPFLNPSKAGAQHPSFIQDPNIELFEKWRGLSDDCIKLVTLAPERENGYAFIEYLAQNGIIASIGHSDATYDEVKEAIAKGLSHATHLYNAMRPLHHRDPGVVGAALLHRELTAELIADGIHVHPMMLEHAIQSKGVDRIVLITDSMRAKCLKSGTYDLGGQEVFVEDNKATLGDGTLAGSVLRMKDAVKLISNETSFSLEDAIQFTSVNPAKELGIFNRKGSLAVGKDADVVVLDSQFDVQLTFCRGEVAYSRKGVKS</sequence>
<dbReference type="InterPro" id="IPR006680">
    <property type="entry name" value="Amidohydro-rel"/>
</dbReference>
<gene>
    <name evidence="7" type="primary">nagA</name>
    <name evidence="7" type="ORF">GCM10008967_06020</name>
</gene>
<evidence type="ECO:0000256" key="3">
    <source>
        <dbReference type="ARBA" id="ARBA00022801"/>
    </source>
</evidence>
<dbReference type="InterPro" id="IPR011059">
    <property type="entry name" value="Metal-dep_hydrolase_composite"/>
</dbReference>
<evidence type="ECO:0000259" key="6">
    <source>
        <dbReference type="Pfam" id="PF01979"/>
    </source>
</evidence>
<name>A0ABN0VVN4_9BACI</name>
<comment type="caution">
    <text evidence="7">The sequence shown here is derived from an EMBL/GenBank/DDBJ whole genome shotgun (WGS) entry which is preliminary data.</text>
</comment>
<evidence type="ECO:0000313" key="7">
    <source>
        <dbReference type="EMBL" id="GAA0318279.1"/>
    </source>
</evidence>
<evidence type="ECO:0000256" key="5">
    <source>
        <dbReference type="PIRNR" id="PIRNR038994"/>
    </source>
</evidence>
<dbReference type="Gene3D" id="3.20.20.140">
    <property type="entry name" value="Metal-dependent hydrolases"/>
    <property type="match status" value="1"/>
</dbReference>
<dbReference type="CDD" id="cd00854">
    <property type="entry name" value="NagA"/>
    <property type="match status" value="1"/>
</dbReference>
<dbReference type="InterPro" id="IPR003764">
    <property type="entry name" value="GlcNAc_6-P_deAcase"/>
</dbReference>
<dbReference type="PANTHER" id="PTHR11113:SF14">
    <property type="entry name" value="N-ACETYLGLUCOSAMINE-6-PHOSPHATE DEACETYLASE"/>
    <property type="match status" value="1"/>
</dbReference>
<comment type="similarity">
    <text evidence="1 5">Belongs to the metallo-dependent hydrolases superfamily. NagA family.</text>
</comment>
<dbReference type="SUPFAM" id="SSF51556">
    <property type="entry name" value="Metallo-dependent hydrolases"/>
    <property type="match status" value="1"/>
</dbReference>
<dbReference type="PANTHER" id="PTHR11113">
    <property type="entry name" value="N-ACETYLGLUCOSAMINE-6-PHOSPHATE DEACETYLASE"/>
    <property type="match status" value="1"/>
</dbReference>
<dbReference type="SUPFAM" id="SSF51338">
    <property type="entry name" value="Composite domain of metallo-dependent hydrolases"/>
    <property type="match status" value="1"/>
</dbReference>
<feature type="domain" description="Amidohydrolase-related" evidence="6">
    <location>
        <begin position="57"/>
        <end position="387"/>
    </location>
</feature>
<keyword evidence="8" id="KW-1185">Reference proteome</keyword>
<keyword evidence="2" id="KW-0479">Metal-binding</keyword>
<reference evidence="7 8" key="1">
    <citation type="journal article" date="2019" name="Int. J. Syst. Evol. Microbiol.">
        <title>The Global Catalogue of Microorganisms (GCM) 10K type strain sequencing project: providing services to taxonomists for standard genome sequencing and annotation.</title>
        <authorList>
            <consortium name="The Broad Institute Genomics Platform"/>
            <consortium name="The Broad Institute Genome Sequencing Center for Infectious Disease"/>
            <person name="Wu L."/>
            <person name="Ma J."/>
        </authorList>
    </citation>
    <scope>NUCLEOTIDE SEQUENCE [LARGE SCALE GENOMIC DNA]</scope>
    <source>
        <strain evidence="7 8">JCM 9731</strain>
    </source>
</reference>